<dbReference type="NCBIfam" id="NF002353">
    <property type="entry name" value="PRK01318.1-4"/>
    <property type="match status" value="1"/>
</dbReference>
<evidence type="ECO:0000313" key="17">
    <source>
        <dbReference type="Proteomes" id="UP001500604"/>
    </source>
</evidence>
<dbReference type="Pfam" id="PF02096">
    <property type="entry name" value="60KD_IMP"/>
    <property type="match status" value="1"/>
</dbReference>
<evidence type="ECO:0000256" key="7">
    <source>
        <dbReference type="ARBA" id="ARBA00022927"/>
    </source>
</evidence>
<dbReference type="PANTHER" id="PTHR12428:SF65">
    <property type="entry name" value="CYTOCHROME C OXIDASE ASSEMBLY PROTEIN COX18, MITOCHONDRIAL"/>
    <property type="match status" value="1"/>
</dbReference>
<dbReference type="RefSeq" id="WP_345196722.1">
    <property type="nucleotide sequence ID" value="NZ_BAABFL010000403.1"/>
</dbReference>
<dbReference type="PRINTS" id="PR01900">
    <property type="entry name" value="YIDCPROTEIN"/>
</dbReference>
<feature type="transmembrane region" description="Helical" evidence="13">
    <location>
        <begin position="363"/>
        <end position="386"/>
    </location>
</feature>
<comment type="subcellular location">
    <subcellularLocation>
        <location evidence="1">Cell inner membrane</location>
        <topology evidence="1">Multi-pass membrane protein</topology>
    </subcellularLocation>
    <subcellularLocation>
        <location evidence="13">Cell membrane</location>
        <topology evidence="13">Multi-pass membrane protein</topology>
    </subcellularLocation>
</comment>
<dbReference type="CDD" id="cd20070">
    <property type="entry name" value="5TM_YidC_Alb3"/>
    <property type="match status" value="1"/>
</dbReference>
<evidence type="ECO:0000256" key="3">
    <source>
        <dbReference type="ARBA" id="ARBA00015325"/>
    </source>
</evidence>
<keyword evidence="17" id="KW-1185">Reference proteome</keyword>
<dbReference type="InterPro" id="IPR038221">
    <property type="entry name" value="YidC_periplasmic_sf"/>
</dbReference>
<feature type="transmembrane region" description="Helical" evidence="13">
    <location>
        <begin position="7"/>
        <end position="24"/>
    </location>
</feature>
<keyword evidence="4 13" id="KW-0813">Transport</keyword>
<feature type="transmembrane region" description="Helical" evidence="13">
    <location>
        <begin position="426"/>
        <end position="450"/>
    </location>
</feature>
<keyword evidence="7 13" id="KW-0653">Protein transport</keyword>
<evidence type="ECO:0000256" key="10">
    <source>
        <dbReference type="ARBA" id="ARBA00023186"/>
    </source>
</evidence>
<evidence type="ECO:0000256" key="13">
    <source>
        <dbReference type="HAMAP-Rule" id="MF_01810"/>
    </source>
</evidence>
<accession>A0ABP8V3M9</accession>
<evidence type="ECO:0000256" key="2">
    <source>
        <dbReference type="ARBA" id="ARBA00010527"/>
    </source>
</evidence>
<dbReference type="PANTHER" id="PTHR12428">
    <property type="entry name" value="OXA1"/>
    <property type="match status" value="1"/>
</dbReference>
<evidence type="ECO:0000256" key="6">
    <source>
        <dbReference type="ARBA" id="ARBA00022692"/>
    </source>
</evidence>
<comment type="caution">
    <text evidence="16">The sequence shown here is derived from an EMBL/GenBank/DDBJ whole genome shotgun (WGS) entry which is preliminary data.</text>
</comment>
<evidence type="ECO:0000259" key="14">
    <source>
        <dbReference type="Pfam" id="PF02096"/>
    </source>
</evidence>
<name>A0ABP8V3M9_9GAMM</name>
<dbReference type="CDD" id="cd19961">
    <property type="entry name" value="EcYidC-like_peri"/>
    <property type="match status" value="1"/>
</dbReference>
<dbReference type="HAMAP" id="MF_01810">
    <property type="entry name" value="YidC_type1"/>
    <property type="match status" value="1"/>
</dbReference>
<dbReference type="Proteomes" id="UP001500604">
    <property type="component" value="Unassembled WGS sequence"/>
</dbReference>
<dbReference type="NCBIfam" id="TIGR03592">
    <property type="entry name" value="yidC_oxa1_cterm"/>
    <property type="match status" value="1"/>
</dbReference>
<dbReference type="InterPro" id="IPR047196">
    <property type="entry name" value="YidC_ALB_C"/>
</dbReference>
<evidence type="ECO:0000256" key="1">
    <source>
        <dbReference type="ARBA" id="ARBA00004429"/>
    </source>
</evidence>
<gene>
    <name evidence="13 16" type="primary">yidC</name>
    <name evidence="16" type="ORF">GCM10023116_28140</name>
</gene>
<evidence type="ECO:0000256" key="5">
    <source>
        <dbReference type="ARBA" id="ARBA00022475"/>
    </source>
</evidence>
<dbReference type="PRINTS" id="PR00701">
    <property type="entry name" value="60KDINNERMP"/>
</dbReference>
<dbReference type="Gene3D" id="2.70.98.90">
    <property type="match status" value="1"/>
</dbReference>
<sequence>MDLQRTILIVGLAVVGYLMVLQWNQDYNKPPELSTTEVVSVGEAPVAQAATGSSDAPVLESDTVVDHGSAASAQLITVTTDTLNVTIDTRGGDIVSVALPEYPKVKSQPDNPFVLLENSQNRLFVAQSGLTGTDGPDRHGHPVFTAAKTSYQLEDGKDNLQVDLTLKTDKADITKRYTFERGGYQVSVDYLIHNTSDQMWRGNFYGQLKRDNSKDPSSEFSSKTTINTYLGAAVRSNEKQYQKVDFDDFASKPFKETVEGGYAAILQHYFVVAWVPGQEQQNTYQTRVVNGNNIISVVEPVVEVKPGQTGEAGAILYVGPKNQEVLAKLADGLNLTIDYGILWWFAKPLFELLKFLHSILGNWGWSIIALTVIVKAVFFPLSAASYRSMAKMRKLSPKLQALKEQYGDDRQKMSQAMMEMYKKEKVNPMGGCLPILVQMPVFIALYWVLLESVEIRQAPFILWIHDLSQMDPYFILPLIMGASMFVQQLLSPTPPDPVQARVMKLMPVIFTVFFLWFPAGLVLYWVVNNLLSIAQQYYITRKIEADPNA</sequence>
<keyword evidence="8 13" id="KW-1133">Transmembrane helix</keyword>
<comment type="function">
    <text evidence="13">Required for the insertion and/or proper folding and/or complex formation of integral membrane proteins into the membrane. Involved in integration of membrane proteins that insert both dependently and independently of the Sec translocase complex, as well as at least some lipoproteins. Aids folding of multispanning membrane proteins.</text>
</comment>
<dbReference type="InterPro" id="IPR001708">
    <property type="entry name" value="YidC/ALB3/OXA1/COX18"/>
</dbReference>
<dbReference type="NCBIfam" id="TIGR03593">
    <property type="entry name" value="yidC_nterm"/>
    <property type="match status" value="1"/>
</dbReference>
<protein>
    <recommendedName>
        <fullName evidence="3 13">Membrane protein insertase YidC</fullName>
    </recommendedName>
    <alternativeName>
        <fullName evidence="12 13">Foldase YidC</fullName>
    </alternativeName>
    <alternativeName>
        <fullName evidence="11 13">Membrane integrase YidC</fullName>
    </alternativeName>
    <alternativeName>
        <fullName evidence="13">Membrane protein YidC</fullName>
    </alternativeName>
</protein>
<keyword evidence="10 13" id="KW-0143">Chaperone</keyword>
<evidence type="ECO:0000313" key="16">
    <source>
        <dbReference type="EMBL" id="GAA4650531.1"/>
    </source>
</evidence>
<evidence type="ECO:0000256" key="8">
    <source>
        <dbReference type="ARBA" id="ARBA00022989"/>
    </source>
</evidence>
<feature type="transmembrane region" description="Helical" evidence="13">
    <location>
        <begin position="502"/>
        <end position="527"/>
    </location>
</feature>
<keyword evidence="9 13" id="KW-0472">Membrane</keyword>
<organism evidence="16 17">
    <name type="scientific">Kistimonas scapharcae</name>
    <dbReference type="NCBI Taxonomy" id="1036133"/>
    <lineage>
        <taxon>Bacteria</taxon>
        <taxon>Pseudomonadati</taxon>
        <taxon>Pseudomonadota</taxon>
        <taxon>Gammaproteobacteria</taxon>
        <taxon>Oceanospirillales</taxon>
        <taxon>Endozoicomonadaceae</taxon>
        <taxon>Kistimonas</taxon>
    </lineage>
</organism>
<evidence type="ECO:0000256" key="11">
    <source>
        <dbReference type="ARBA" id="ARBA00033245"/>
    </source>
</evidence>
<dbReference type="InterPro" id="IPR028053">
    <property type="entry name" value="Membr_insert_YidC_N"/>
</dbReference>
<dbReference type="NCBIfam" id="NF002352">
    <property type="entry name" value="PRK01318.1-3"/>
    <property type="match status" value="1"/>
</dbReference>
<dbReference type="InterPro" id="IPR019998">
    <property type="entry name" value="Membr_insert_YidC"/>
</dbReference>
<evidence type="ECO:0000256" key="12">
    <source>
        <dbReference type="ARBA" id="ARBA00033342"/>
    </source>
</evidence>
<comment type="similarity">
    <text evidence="2 13">Belongs to the OXA1/ALB3/YidC family. Type 1 subfamily.</text>
</comment>
<comment type="subunit">
    <text evidence="13">Interacts with the Sec translocase complex via SecD. Specifically interacts with transmembrane segments of nascent integral membrane proteins during membrane integration.</text>
</comment>
<evidence type="ECO:0000259" key="15">
    <source>
        <dbReference type="Pfam" id="PF14849"/>
    </source>
</evidence>
<proteinExistence type="inferred from homology"/>
<evidence type="ECO:0000256" key="9">
    <source>
        <dbReference type="ARBA" id="ARBA00023136"/>
    </source>
</evidence>
<evidence type="ECO:0000256" key="4">
    <source>
        <dbReference type="ARBA" id="ARBA00022448"/>
    </source>
</evidence>
<dbReference type="InterPro" id="IPR028055">
    <property type="entry name" value="YidC/Oxa/ALB_C"/>
</dbReference>
<dbReference type="Pfam" id="PF14849">
    <property type="entry name" value="YidC_periplas"/>
    <property type="match status" value="1"/>
</dbReference>
<keyword evidence="5 13" id="KW-1003">Cell membrane</keyword>
<feature type="domain" description="Membrane insertase YidC/Oxa/ALB C-terminal" evidence="14">
    <location>
        <begin position="363"/>
        <end position="541"/>
    </location>
</feature>
<feature type="domain" description="Membrane insertase YidC N-terminal" evidence="15">
    <location>
        <begin position="76"/>
        <end position="352"/>
    </location>
</feature>
<keyword evidence="6 13" id="KW-0812">Transmembrane</keyword>
<dbReference type="EMBL" id="BAABFL010000403">
    <property type="protein sequence ID" value="GAA4650531.1"/>
    <property type="molecule type" value="Genomic_DNA"/>
</dbReference>
<reference evidence="17" key="1">
    <citation type="journal article" date="2019" name="Int. J. Syst. Evol. Microbiol.">
        <title>The Global Catalogue of Microorganisms (GCM) 10K type strain sequencing project: providing services to taxonomists for standard genome sequencing and annotation.</title>
        <authorList>
            <consortium name="The Broad Institute Genomics Platform"/>
            <consortium name="The Broad Institute Genome Sequencing Center for Infectious Disease"/>
            <person name="Wu L."/>
            <person name="Ma J."/>
        </authorList>
    </citation>
    <scope>NUCLEOTIDE SEQUENCE [LARGE SCALE GENOMIC DNA]</scope>
    <source>
        <strain evidence="17">JCM 17805</strain>
    </source>
</reference>